<dbReference type="AlphaFoldDB" id="A0A6P7YX30"/>
<evidence type="ECO:0000259" key="1">
    <source>
        <dbReference type="PROSITE" id="PS50904"/>
    </source>
</evidence>
<gene>
    <name evidence="3" type="primary">PRELID2</name>
</gene>
<dbReference type="Pfam" id="PF04707">
    <property type="entry name" value="PRELI"/>
    <property type="match status" value="1"/>
</dbReference>
<dbReference type="InParanoid" id="A0A6P7YX30"/>
<evidence type="ECO:0000313" key="3">
    <source>
        <dbReference type="RefSeq" id="XP_030067860.1"/>
    </source>
</evidence>
<proteinExistence type="predicted"/>
<dbReference type="FunCoup" id="A0A6P7YX30">
    <property type="interactions" value="32"/>
</dbReference>
<feature type="domain" description="PRELI/MSF1" evidence="1">
    <location>
        <begin position="2"/>
        <end position="175"/>
    </location>
</feature>
<protein>
    <submittedName>
        <fullName evidence="3">PRELI domain-containing protein 2 isoform X1</fullName>
    </submittedName>
</protein>
<dbReference type="GO" id="GO:0005758">
    <property type="term" value="C:mitochondrial intermembrane space"/>
    <property type="evidence" value="ECO:0007669"/>
    <property type="project" value="InterPro"/>
</dbReference>
<name>A0A6P7YX30_9AMPH</name>
<dbReference type="OrthoDB" id="407630at2759"/>
<dbReference type="PROSITE" id="PS50904">
    <property type="entry name" value="PRELI_MSF1"/>
    <property type="match status" value="1"/>
</dbReference>
<dbReference type="Proteomes" id="UP000515156">
    <property type="component" value="Chromosome 8"/>
</dbReference>
<evidence type="ECO:0000313" key="2">
    <source>
        <dbReference type="Proteomes" id="UP000515156"/>
    </source>
</evidence>
<dbReference type="GeneID" id="115475926"/>
<reference evidence="3" key="1">
    <citation type="submission" date="2025-08" db="UniProtKB">
        <authorList>
            <consortium name="RefSeq"/>
        </authorList>
    </citation>
    <scope>IDENTIFICATION</scope>
</reference>
<keyword evidence="2" id="KW-1185">Reference proteome</keyword>
<dbReference type="InterPro" id="IPR037365">
    <property type="entry name" value="Slowmo/Ups"/>
</dbReference>
<sequence>MGFTVEACTVYRYPFEHVVSSFLNKYPTPMEKHITAVKTVEEKMDLSTGIIYRRRIATCTNIIPEFLRKNKILKVPNIYLEEESWLNMRKRIMTLKSHCLTWTQYATLNEESVFRESLENPNWTEFAQKGTVSITGAGFLNYVFEAFAQAFVNQGIKKSIKIMETLLQERYGCPFS</sequence>
<dbReference type="RefSeq" id="XP_030067860.1">
    <property type="nucleotide sequence ID" value="XM_030212000.1"/>
</dbReference>
<organism evidence="2 3">
    <name type="scientific">Microcaecilia unicolor</name>
    <dbReference type="NCBI Taxonomy" id="1415580"/>
    <lineage>
        <taxon>Eukaryota</taxon>
        <taxon>Metazoa</taxon>
        <taxon>Chordata</taxon>
        <taxon>Craniata</taxon>
        <taxon>Vertebrata</taxon>
        <taxon>Euteleostomi</taxon>
        <taxon>Amphibia</taxon>
        <taxon>Gymnophiona</taxon>
        <taxon>Siphonopidae</taxon>
        <taxon>Microcaecilia</taxon>
    </lineage>
</organism>
<dbReference type="KEGG" id="muo:115475926"/>
<accession>A0A6P7YX30</accession>
<dbReference type="InterPro" id="IPR006797">
    <property type="entry name" value="PRELI/MSF1_dom"/>
</dbReference>
<dbReference type="CTD" id="153768"/>
<dbReference type="PANTHER" id="PTHR11158">
    <property type="entry name" value="MSF1/PX19 RELATED"/>
    <property type="match status" value="1"/>
</dbReference>